<keyword evidence="3" id="KW-1185">Reference proteome</keyword>
<organism evidence="2 3">
    <name type="scientific">Gigaspora margarita</name>
    <dbReference type="NCBI Taxonomy" id="4874"/>
    <lineage>
        <taxon>Eukaryota</taxon>
        <taxon>Fungi</taxon>
        <taxon>Fungi incertae sedis</taxon>
        <taxon>Mucoromycota</taxon>
        <taxon>Glomeromycotina</taxon>
        <taxon>Glomeromycetes</taxon>
        <taxon>Diversisporales</taxon>
        <taxon>Gigasporaceae</taxon>
        <taxon>Gigaspora</taxon>
    </lineage>
</organism>
<dbReference type="EMBL" id="WTPW01000118">
    <property type="protein sequence ID" value="KAF0545726.1"/>
    <property type="molecule type" value="Genomic_DNA"/>
</dbReference>
<comment type="caution">
    <text evidence="2">The sequence shown here is derived from an EMBL/GenBank/DDBJ whole genome shotgun (WGS) entry which is preliminary data.</text>
</comment>
<evidence type="ECO:0000256" key="1">
    <source>
        <dbReference type="SAM" id="MobiDB-lite"/>
    </source>
</evidence>
<feature type="region of interest" description="Disordered" evidence="1">
    <location>
        <begin position="49"/>
        <end position="69"/>
    </location>
</feature>
<reference evidence="2 3" key="1">
    <citation type="journal article" date="2019" name="Environ. Microbiol.">
        <title>At the nexus of three kingdoms: the genome of the mycorrhizal fungus Gigaspora margarita provides insights into plant, endobacterial and fungal interactions.</title>
        <authorList>
            <person name="Venice F."/>
            <person name="Ghignone S."/>
            <person name="Salvioli di Fossalunga A."/>
            <person name="Amselem J."/>
            <person name="Novero M."/>
            <person name="Xianan X."/>
            <person name="Sedzielewska Toro K."/>
            <person name="Morin E."/>
            <person name="Lipzen A."/>
            <person name="Grigoriev I.V."/>
            <person name="Henrissat B."/>
            <person name="Martin F.M."/>
            <person name="Bonfante P."/>
        </authorList>
    </citation>
    <scope>NUCLEOTIDE SEQUENCE [LARGE SCALE GENOMIC DNA]</scope>
    <source>
        <strain evidence="2 3">BEG34</strain>
    </source>
</reference>
<name>A0A8H4AYT7_GIGMA</name>
<evidence type="ECO:0000313" key="2">
    <source>
        <dbReference type="EMBL" id="KAF0545726.1"/>
    </source>
</evidence>
<feature type="compositionally biased region" description="Basic and acidic residues" evidence="1">
    <location>
        <begin position="57"/>
        <end position="66"/>
    </location>
</feature>
<gene>
    <name evidence="2" type="ORF">F8M41_002013</name>
</gene>
<dbReference type="Proteomes" id="UP000439903">
    <property type="component" value="Unassembled WGS sequence"/>
</dbReference>
<proteinExistence type="predicted"/>
<protein>
    <submittedName>
        <fullName evidence="2">Uncharacterized protein</fullName>
    </submittedName>
</protein>
<dbReference type="AlphaFoldDB" id="A0A8H4AYT7"/>
<accession>A0A8H4AYT7</accession>
<evidence type="ECO:0000313" key="3">
    <source>
        <dbReference type="Proteomes" id="UP000439903"/>
    </source>
</evidence>
<sequence>MPQITYPVNPSITISTQGQPQVMHTSGPALSTANVPVEEAVIVKNEIDNNNYLRPTPTERRQERTSYSENKIIATTPQSKIDDNEGEESDEKKIKPVGSLLEADLDDKAQKKVSIINERIKGTKILRMMSIKLKKENPRLFALRVSTIIGSVIKN</sequence>